<dbReference type="OrthoDB" id="6133115at2759"/>
<dbReference type="PANTHER" id="PTHR45740">
    <property type="entry name" value="POLY [ADP-RIBOSE] POLYMERASE"/>
    <property type="match status" value="1"/>
</dbReference>
<proteinExistence type="predicted"/>
<dbReference type="GO" id="GO:0003950">
    <property type="term" value="F:NAD+ poly-ADP-ribosyltransferase activity"/>
    <property type="evidence" value="ECO:0007669"/>
    <property type="project" value="TreeGrafter"/>
</dbReference>
<comment type="caution">
    <text evidence="1">The sequence shown here is derived from an EMBL/GenBank/DDBJ whole genome shotgun (WGS) entry which is preliminary data.</text>
</comment>
<dbReference type="GO" id="GO:1990404">
    <property type="term" value="F:NAD+-protein mono-ADP-ribosyltransferase activity"/>
    <property type="evidence" value="ECO:0007669"/>
    <property type="project" value="TreeGrafter"/>
</dbReference>
<evidence type="ECO:0000313" key="2">
    <source>
        <dbReference type="Proteomes" id="UP000494165"/>
    </source>
</evidence>
<organism evidence="1 2">
    <name type="scientific">Cloeon dipterum</name>
    <dbReference type="NCBI Taxonomy" id="197152"/>
    <lineage>
        <taxon>Eukaryota</taxon>
        <taxon>Metazoa</taxon>
        <taxon>Ecdysozoa</taxon>
        <taxon>Arthropoda</taxon>
        <taxon>Hexapoda</taxon>
        <taxon>Insecta</taxon>
        <taxon>Pterygota</taxon>
        <taxon>Palaeoptera</taxon>
        <taxon>Ephemeroptera</taxon>
        <taxon>Pisciforma</taxon>
        <taxon>Baetidae</taxon>
        <taxon>Cloeon</taxon>
    </lineage>
</organism>
<dbReference type="EMBL" id="CADEPI010000468">
    <property type="protein sequence ID" value="CAB3386289.1"/>
    <property type="molecule type" value="Genomic_DNA"/>
</dbReference>
<dbReference type="Proteomes" id="UP000494165">
    <property type="component" value="Unassembled WGS sequence"/>
</dbReference>
<accession>A0A8S1E7T0</accession>
<dbReference type="PANTHER" id="PTHR45740:SF2">
    <property type="entry name" value="POLY [ADP-RIBOSE] POLYMERASE"/>
    <property type="match status" value="1"/>
</dbReference>
<dbReference type="GO" id="GO:0005634">
    <property type="term" value="C:nucleus"/>
    <property type="evidence" value="ECO:0007669"/>
    <property type="project" value="TreeGrafter"/>
</dbReference>
<sequence>MKRAIFLIKKVIRGPIQPEQSSETRTQFTTSRAIFFYPVYVPQRDGNRAAKQSSGTAAEMDSIELEKWEPEFLAVSDRLRLPSFDLGSGLLRHFPLRQMQVQRVHKIKNEELEARFGHQAAALGAEGACETLLHGSPAAWKIAAEGFDVGRSESDNLFGRGVYLTPDPATANKYAFGKLQPCPQHSDTHCVRCVRLLVVADCLLGRPFLPSLAASTPLPWPCPPGFDSIVADPATNPAVARFLQSPEVVVFRNEQLMPRYVVEYTISVYSRDEFAKIVGQQMRQMQQIPWSHRPAGVFSSAW</sequence>
<dbReference type="Gene3D" id="3.90.228.10">
    <property type="match status" value="1"/>
</dbReference>
<keyword evidence="2" id="KW-1185">Reference proteome</keyword>
<dbReference type="SUPFAM" id="SSF56399">
    <property type="entry name" value="ADP-ribosylation"/>
    <property type="match status" value="1"/>
</dbReference>
<evidence type="ECO:0008006" key="3">
    <source>
        <dbReference type="Google" id="ProtNLM"/>
    </source>
</evidence>
<protein>
    <recommendedName>
        <fullName evidence="3">Poly [ADP-ribose] polymerase</fullName>
    </recommendedName>
</protein>
<reference evidence="1 2" key="1">
    <citation type="submission" date="2020-04" db="EMBL/GenBank/DDBJ databases">
        <authorList>
            <person name="Alioto T."/>
            <person name="Alioto T."/>
            <person name="Gomez Garrido J."/>
        </authorList>
    </citation>
    <scope>NUCLEOTIDE SEQUENCE [LARGE SCALE GENOMIC DNA]</scope>
</reference>
<name>A0A8S1E7T0_9INSE</name>
<dbReference type="InterPro" id="IPR051712">
    <property type="entry name" value="ARTD-AVP"/>
</dbReference>
<gene>
    <name evidence="1" type="ORF">CLODIP_2_CD04182</name>
</gene>
<dbReference type="AlphaFoldDB" id="A0A8S1E7T0"/>
<evidence type="ECO:0000313" key="1">
    <source>
        <dbReference type="EMBL" id="CAB3386289.1"/>
    </source>
</evidence>